<dbReference type="PROSITE" id="PS52044">
    <property type="entry name" value="VLRF1"/>
    <property type="match status" value="1"/>
</dbReference>
<dbReference type="PANTHER" id="PTHR16036">
    <property type="entry name" value="ANKYRIN REPEAT AND ZINC FINGER DOMAIN-CONTAINING PROTEIN 1"/>
    <property type="match status" value="1"/>
</dbReference>
<dbReference type="InterPro" id="IPR041175">
    <property type="entry name" value="VLRF1/Vms1"/>
</dbReference>
<feature type="active site" evidence="10">
    <location>
        <position position="284"/>
    </location>
</feature>
<dbReference type="SUPFAM" id="SSF48403">
    <property type="entry name" value="Ankyrin repeat"/>
    <property type="match status" value="1"/>
</dbReference>
<evidence type="ECO:0000256" key="4">
    <source>
        <dbReference type="ARBA" id="ARBA00022722"/>
    </source>
</evidence>
<evidence type="ECO:0000313" key="13">
    <source>
        <dbReference type="EMBL" id="KAE9993992.1"/>
    </source>
</evidence>
<protein>
    <recommendedName>
        <fullName evidence="12">VLRF1 domain-containing protein</fullName>
    </recommendedName>
</protein>
<dbReference type="GO" id="GO:0005737">
    <property type="term" value="C:cytoplasm"/>
    <property type="evidence" value="ECO:0007669"/>
    <property type="project" value="UniProtKB-SubCell"/>
</dbReference>
<evidence type="ECO:0000256" key="5">
    <source>
        <dbReference type="ARBA" id="ARBA00022737"/>
    </source>
</evidence>
<feature type="region of interest" description="Disordered" evidence="11">
    <location>
        <begin position="275"/>
        <end position="297"/>
    </location>
</feature>
<evidence type="ECO:0000256" key="3">
    <source>
        <dbReference type="ARBA" id="ARBA00022490"/>
    </source>
</evidence>
<comment type="subcellular location">
    <subcellularLocation>
        <location evidence="1">Cytoplasm</location>
    </subcellularLocation>
</comment>
<reference evidence="13 14" key="1">
    <citation type="submission" date="2019-07" db="EMBL/GenBank/DDBJ databases">
        <title>Venturia inaequalis Genome Resource.</title>
        <authorList>
            <person name="Lichtner F.J."/>
        </authorList>
    </citation>
    <scope>NUCLEOTIDE SEQUENCE [LARGE SCALE GENOMIC DNA]</scope>
    <source>
        <strain evidence="13 14">DMI_063113</strain>
    </source>
</reference>
<evidence type="ECO:0000256" key="9">
    <source>
        <dbReference type="ARBA" id="ARBA00023054"/>
    </source>
</evidence>
<comment type="similarity">
    <text evidence="2 10">Belongs to the ANKZF1/VMS1 family.</text>
</comment>
<dbReference type="AlphaFoldDB" id="A0A8H3VP82"/>
<dbReference type="Pfam" id="PF18826">
    <property type="entry name" value="bVLRF1"/>
    <property type="match status" value="1"/>
</dbReference>
<evidence type="ECO:0000259" key="12">
    <source>
        <dbReference type="PROSITE" id="PS52044"/>
    </source>
</evidence>
<evidence type="ECO:0000256" key="1">
    <source>
        <dbReference type="ARBA" id="ARBA00004496"/>
    </source>
</evidence>
<evidence type="ECO:0000256" key="7">
    <source>
        <dbReference type="ARBA" id="ARBA00022801"/>
    </source>
</evidence>
<evidence type="ECO:0000256" key="10">
    <source>
        <dbReference type="PROSITE-ProRule" id="PRU01389"/>
    </source>
</evidence>
<evidence type="ECO:0000256" key="2">
    <source>
        <dbReference type="ARBA" id="ARBA00009262"/>
    </source>
</evidence>
<dbReference type="InterPro" id="IPR036770">
    <property type="entry name" value="Ankyrin_rpt-contain_sf"/>
</dbReference>
<dbReference type="Gene3D" id="1.25.40.20">
    <property type="entry name" value="Ankyrin repeat-containing domain"/>
    <property type="match status" value="1"/>
</dbReference>
<keyword evidence="7 10" id="KW-0378">Hydrolase</keyword>
<dbReference type="PANTHER" id="PTHR16036:SF2">
    <property type="entry name" value="TRNA ENDONUCLEASE ANKZF1"/>
    <property type="match status" value="1"/>
</dbReference>
<feature type="compositionally biased region" description="Basic and acidic residues" evidence="11">
    <location>
        <begin position="550"/>
        <end position="596"/>
    </location>
</feature>
<feature type="region of interest" description="Disordered" evidence="11">
    <location>
        <begin position="533"/>
        <end position="628"/>
    </location>
</feature>
<dbReference type="InterPro" id="IPR013087">
    <property type="entry name" value="Znf_C2H2_type"/>
</dbReference>
<evidence type="ECO:0000313" key="14">
    <source>
        <dbReference type="Proteomes" id="UP000490939"/>
    </source>
</evidence>
<dbReference type="GO" id="GO:0036503">
    <property type="term" value="P:ERAD pathway"/>
    <property type="evidence" value="ECO:0007669"/>
    <property type="project" value="TreeGrafter"/>
</dbReference>
<dbReference type="GO" id="GO:0016787">
    <property type="term" value="F:hydrolase activity"/>
    <property type="evidence" value="ECO:0007669"/>
    <property type="project" value="UniProtKB-KW"/>
</dbReference>
<proteinExistence type="inferred from homology"/>
<feature type="compositionally biased region" description="Acidic residues" evidence="11">
    <location>
        <begin position="119"/>
        <end position="129"/>
    </location>
</feature>
<evidence type="ECO:0000256" key="11">
    <source>
        <dbReference type="SAM" id="MobiDB-lite"/>
    </source>
</evidence>
<keyword evidence="6 10" id="KW-0255">Endonuclease</keyword>
<feature type="domain" description="VLRF1" evidence="12">
    <location>
        <begin position="229"/>
        <end position="384"/>
    </location>
</feature>
<dbReference type="Proteomes" id="UP000490939">
    <property type="component" value="Unassembled WGS sequence"/>
</dbReference>
<gene>
    <name evidence="13" type="ORF">EG327_002033</name>
</gene>
<evidence type="ECO:0000256" key="8">
    <source>
        <dbReference type="ARBA" id="ARBA00023043"/>
    </source>
</evidence>
<keyword evidence="4 10" id="KW-0540">Nuclease</keyword>
<feature type="region of interest" description="Disordered" evidence="11">
    <location>
        <begin position="110"/>
        <end position="131"/>
    </location>
</feature>
<keyword evidence="9" id="KW-0175">Coiled coil</keyword>
<keyword evidence="8" id="KW-0040">ANK repeat</keyword>
<dbReference type="GO" id="GO:0004519">
    <property type="term" value="F:endonuclease activity"/>
    <property type="evidence" value="ECO:0007669"/>
    <property type="project" value="UniProtKB-KW"/>
</dbReference>
<dbReference type="InterPro" id="IPR047139">
    <property type="entry name" value="ANKZ1/VMS1"/>
</dbReference>
<evidence type="ECO:0000256" key="6">
    <source>
        <dbReference type="ARBA" id="ARBA00022759"/>
    </source>
</evidence>
<dbReference type="PROSITE" id="PS00028">
    <property type="entry name" value="ZINC_FINGER_C2H2_1"/>
    <property type="match status" value="1"/>
</dbReference>
<comment type="caution">
    <text evidence="13">The sequence shown here is derived from an EMBL/GenBank/DDBJ whole genome shotgun (WGS) entry which is preliminary data.</text>
</comment>
<sequence>MAQHSQTKSDLLQKPLYIFDLPEELLLSLTLKSNQIIHEPETTSPVAVEERPETPATTSKGTACNLCASSFPTLQEQRDHVRSDLHSYNLKQKLKGLKPVNEPEFESLVGDLSSISGSESEETDSEEEGKDSTLVNLLKKQAKITVNAEDEGQGERRLGQLKTGAGNAPLVWFESPSLPRNTSLGVYKAIFSKAEVEAPTGLADALRRRQIPSTTSQGKAVEGVSLGKKSPHYFLCMIGGGHFAAMIISVAPKLAKKNHERQADVLAHKTFHRYTTRRKQGGGQSSNDNAKGAANSAGAQIRRYNEVALQQEVRALLTEWKSLIDTAELIFVRATGNTNRNTLFGEYDERVLRLNDPRNRGFPFTTRRATQAELMRAFVELTRVKISHLDEAALAAAAAEHEKQQASKVASSVPKKVAPPKLTEEEETATMHTTQLQTLIKRSKAPALLNYLKSNTLSPDFAFYPLGGANHHSPTLLHLAASSASPALVTTLLTKANADPTIKNGDGKTAYEIAGDRATRDAFRLARHSLGESKSDWETANVGSALSPEDVAKRTEEEKKEKAIEDKREAERRKGEVEKLKKQEAERETQKIEGRLGKGKSLGVLESVAKKGAERREEEGRGMTPEMRMRLERERRARAAEARMSGGS</sequence>
<feature type="region of interest" description="Disordered" evidence="11">
    <location>
        <begin position="41"/>
        <end position="62"/>
    </location>
</feature>
<dbReference type="EMBL" id="WNWR01000016">
    <property type="protein sequence ID" value="KAE9993992.1"/>
    <property type="molecule type" value="Genomic_DNA"/>
</dbReference>
<name>A0A8H3VP82_VENIN</name>
<keyword evidence="3 10" id="KW-0963">Cytoplasm</keyword>
<organism evidence="13 14">
    <name type="scientific">Venturia inaequalis</name>
    <name type="common">Apple scab fungus</name>
    <dbReference type="NCBI Taxonomy" id="5025"/>
    <lineage>
        <taxon>Eukaryota</taxon>
        <taxon>Fungi</taxon>
        <taxon>Dikarya</taxon>
        <taxon>Ascomycota</taxon>
        <taxon>Pezizomycotina</taxon>
        <taxon>Dothideomycetes</taxon>
        <taxon>Pleosporomycetidae</taxon>
        <taxon>Venturiales</taxon>
        <taxon>Venturiaceae</taxon>
        <taxon>Venturia</taxon>
    </lineage>
</organism>
<accession>A0A8H3VP82</accession>
<comment type="domain">
    <text evidence="10">The VLRF1 domain mediates binding to the 60S ribosomal subunit.</text>
</comment>
<keyword evidence="5" id="KW-0677">Repeat</keyword>
<feature type="region of interest" description="Disordered" evidence="11">
    <location>
        <begin position="405"/>
        <end position="430"/>
    </location>
</feature>
<keyword evidence="14" id="KW-1185">Reference proteome</keyword>
<feature type="compositionally biased region" description="Basic and acidic residues" evidence="11">
    <location>
        <begin position="608"/>
        <end position="628"/>
    </location>
</feature>